<evidence type="ECO:0000313" key="2">
    <source>
        <dbReference type="Proteomes" id="UP000503840"/>
    </source>
</evidence>
<organism evidence="1 2">
    <name type="scientific">Desulfovibrio subterraneus</name>
    <dbReference type="NCBI Taxonomy" id="2718620"/>
    <lineage>
        <taxon>Bacteria</taxon>
        <taxon>Pseudomonadati</taxon>
        <taxon>Thermodesulfobacteriota</taxon>
        <taxon>Desulfovibrionia</taxon>
        <taxon>Desulfovibrionales</taxon>
        <taxon>Desulfovibrionaceae</taxon>
        <taxon>Desulfovibrio</taxon>
    </lineage>
</organism>
<dbReference type="AlphaFoldDB" id="A0A7J0BH08"/>
<proteinExistence type="predicted"/>
<dbReference type="Proteomes" id="UP000503840">
    <property type="component" value="Unassembled WGS sequence"/>
</dbReference>
<evidence type="ECO:0000313" key="1">
    <source>
        <dbReference type="EMBL" id="GFM32848.1"/>
    </source>
</evidence>
<comment type="caution">
    <text evidence="1">The sequence shown here is derived from an EMBL/GenBank/DDBJ whole genome shotgun (WGS) entry which is preliminary data.</text>
</comment>
<keyword evidence="2" id="KW-1185">Reference proteome</keyword>
<dbReference type="EMBL" id="BLVO01000012">
    <property type="protein sequence ID" value="GFM32848.1"/>
    <property type="molecule type" value="Genomic_DNA"/>
</dbReference>
<reference evidence="1 2" key="1">
    <citation type="submission" date="2020-05" db="EMBL/GenBank/DDBJ databases">
        <title>Draft genome sequence of Desulfovibrio sp. strain HN2T.</title>
        <authorList>
            <person name="Ueno A."/>
            <person name="Tamazawa S."/>
            <person name="Tamamura S."/>
            <person name="Murakami T."/>
            <person name="Kiyama T."/>
            <person name="Inomata H."/>
            <person name="Amano Y."/>
            <person name="Miyakawa K."/>
            <person name="Tamaki H."/>
            <person name="Naganuma T."/>
            <person name="Kaneko K."/>
        </authorList>
    </citation>
    <scope>NUCLEOTIDE SEQUENCE [LARGE SCALE GENOMIC DNA]</scope>
    <source>
        <strain evidence="1 2">HN2</strain>
    </source>
</reference>
<name>A0A7J0BH08_9BACT</name>
<accession>A0A7J0BH08</accession>
<gene>
    <name evidence="1" type="ORF">DSM101010T_12130</name>
</gene>
<sequence length="55" mass="5935">MCAKLHKRIGSSAVQQAENACPFPKGDRFPAMKVLQQFGLIVQTCLGCELRAGEG</sequence>
<protein>
    <submittedName>
        <fullName evidence="1">Uncharacterized protein</fullName>
    </submittedName>
</protein>